<dbReference type="EMBL" id="CBWP010000058">
    <property type="protein sequence ID" value="CDL39391.1"/>
    <property type="molecule type" value="Genomic_DNA"/>
</dbReference>
<sequence>MVMPENQQVSINGLLLVCVLVMSVKCSVSELTCSKPVGIALSA</sequence>
<evidence type="ECO:0000313" key="1">
    <source>
        <dbReference type="EMBL" id="CDL39391.1"/>
    </source>
</evidence>
<organism evidence="1 2">
    <name type="scientific">Citrobacter freundii</name>
    <dbReference type="NCBI Taxonomy" id="546"/>
    <lineage>
        <taxon>Bacteria</taxon>
        <taxon>Pseudomonadati</taxon>
        <taxon>Pseudomonadota</taxon>
        <taxon>Gammaproteobacteria</taxon>
        <taxon>Enterobacterales</taxon>
        <taxon>Enterobacteriaceae</taxon>
        <taxon>Citrobacter</taxon>
        <taxon>Citrobacter freundii complex</taxon>
    </lineage>
</organism>
<dbReference type="Proteomes" id="UP000019194">
    <property type="component" value="Unassembled WGS sequence"/>
</dbReference>
<protein>
    <submittedName>
        <fullName evidence="1">Uncharacterized protein</fullName>
    </submittedName>
</protein>
<evidence type="ECO:0000313" key="2">
    <source>
        <dbReference type="Proteomes" id="UP000019194"/>
    </source>
</evidence>
<accession>A0A7G2ISN3</accession>
<dbReference type="AlphaFoldDB" id="A0A7G2ISN3"/>
<reference evidence="1 2" key="1">
    <citation type="submission" date="2013-10" db="EMBL/GenBank/DDBJ databases">
        <title>Antibiotic resistance diversity of beta-lactamase producers in the General Hospital Vienna.</title>
        <authorList>
            <person name="Barisic I."/>
            <person name="Mitteregger D."/>
            <person name="Hirschl A.M."/>
            <person name="Noehammer C."/>
            <person name="Wiesinger-Mayr H."/>
        </authorList>
    </citation>
    <scope>NUCLEOTIDE SEQUENCE [LARGE SCALE GENOMIC DNA]</scope>
    <source>
        <strain evidence="1 2">ISC11</strain>
    </source>
</reference>
<name>A0A7G2ISN3_CITFR</name>
<proteinExistence type="predicted"/>
<comment type="caution">
    <text evidence="1">The sequence shown here is derived from an EMBL/GenBank/DDBJ whole genome shotgun (WGS) entry which is preliminary data.</text>
</comment>